<dbReference type="AlphaFoldDB" id="A0A409WI72"/>
<dbReference type="OrthoDB" id="2402960at2759"/>
<comment type="caution">
    <text evidence="2">The sequence shown here is derived from an EMBL/GenBank/DDBJ whole genome shotgun (WGS) entry which is preliminary data.</text>
</comment>
<sequence>MAQNSSNALGLDFSQQTAEETREGSQEPVDVESPSQTVPPDASRKEHKEKPYVNPERVKTGGSQRDKLSDEALEERMTRIREQNEKIKQRRIDVQADEAAFRQTQELERAKQVQNRKIQSEIDRARDQNAQRKMAKVQSREWDSGKPSNDRSGPRNVRPQPSSSQTDPAPQVSAPDTAAPSSTTAPEANAESGGNWVRGGHAPPHPRGRGRGRGRGAGGRGGSINNRREIAQSITPVSEAPKTEASDQAPST</sequence>
<feature type="compositionally biased region" description="Basic and acidic residues" evidence="1">
    <location>
        <begin position="138"/>
        <end position="153"/>
    </location>
</feature>
<accession>A0A409WI72</accession>
<reference evidence="2 3" key="1">
    <citation type="journal article" date="2018" name="Evol. Lett.">
        <title>Horizontal gene cluster transfer increased hallucinogenic mushroom diversity.</title>
        <authorList>
            <person name="Reynolds H.T."/>
            <person name="Vijayakumar V."/>
            <person name="Gluck-Thaler E."/>
            <person name="Korotkin H.B."/>
            <person name="Matheny P.B."/>
            <person name="Slot J.C."/>
        </authorList>
    </citation>
    <scope>NUCLEOTIDE SEQUENCE [LARGE SCALE GENOMIC DNA]</scope>
    <source>
        <strain evidence="2 3">2631</strain>
    </source>
</reference>
<feature type="compositionally biased region" description="Basic and acidic residues" evidence="1">
    <location>
        <begin position="118"/>
        <end position="130"/>
    </location>
</feature>
<dbReference type="InParanoid" id="A0A409WI72"/>
<proteinExistence type="predicted"/>
<organism evidence="2 3">
    <name type="scientific">Psilocybe cyanescens</name>
    <dbReference type="NCBI Taxonomy" id="93625"/>
    <lineage>
        <taxon>Eukaryota</taxon>
        <taxon>Fungi</taxon>
        <taxon>Dikarya</taxon>
        <taxon>Basidiomycota</taxon>
        <taxon>Agaricomycotina</taxon>
        <taxon>Agaricomycetes</taxon>
        <taxon>Agaricomycetidae</taxon>
        <taxon>Agaricales</taxon>
        <taxon>Agaricineae</taxon>
        <taxon>Strophariaceae</taxon>
        <taxon>Psilocybe</taxon>
    </lineage>
</organism>
<keyword evidence="3" id="KW-1185">Reference proteome</keyword>
<feature type="region of interest" description="Disordered" evidence="1">
    <location>
        <begin position="106"/>
        <end position="252"/>
    </location>
</feature>
<dbReference type="EMBL" id="NHYD01003425">
    <property type="protein sequence ID" value="PPQ78171.1"/>
    <property type="molecule type" value="Genomic_DNA"/>
</dbReference>
<evidence type="ECO:0000256" key="1">
    <source>
        <dbReference type="SAM" id="MobiDB-lite"/>
    </source>
</evidence>
<feature type="compositionally biased region" description="Polar residues" evidence="1">
    <location>
        <begin position="1"/>
        <end position="18"/>
    </location>
</feature>
<feature type="compositionally biased region" description="Polar residues" evidence="1">
    <location>
        <begin position="159"/>
        <end position="168"/>
    </location>
</feature>
<feature type="compositionally biased region" description="Basic and acidic residues" evidence="1">
    <location>
        <begin position="42"/>
        <end position="94"/>
    </location>
</feature>
<gene>
    <name evidence="2" type="ORF">CVT25_015504</name>
</gene>
<name>A0A409WI72_PSICY</name>
<feature type="compositionally biased region" description="Low complexity" evidence="1">
    <location>
        <begin position="173"/>
        <end position="190"/>
    </location>
</feature>
<feature type="region of interest" description="Disordered" evidence="1">
    <location>
        <begin position="1"/>
        <end position="94"/>
    </location>
</feature>
<dbReference type="STRING" id="93625.A0A409WI72"/>
<evidence type="ECO:0000313" key="2">
    <source>
        <dbReference type="EMBL" id="PPQ78171.1"/>
    </source>
</evidence>
<feature type="compositionally biased region" description="Basic residues" evidence="1">
    <location>
        <begin position="204"/>
        <end position="214"/>
    </location>
</feature>
<dbReference type="Proteomes" id="UP000283269">
    <property type="component" value="Unassembled WGS sequence"/>
</dbReference>
<evidence type="ECO:0000313" key="3">
    <source>
        <dbReference type="Proteomes" id="UP000283269"/>
    </source>
</evidence>
<protein>
    <submittedName>
        <fullName evidence="2">Uncharacterized protein</fullName>
    </submittedName>
</protein>